<dbReference type="Gene3D" id="1.25.40.10">
    <property type="entry name" value="Tetratricopeptide repeat domain"/>
    <property type="match status" value="1"/>
</dbReference>
<gene>
    <name evidence="2" type="primary">LOC103721508</name>
</gene>
<organism evidence="1 2">
    <name type="scientific">Phoenix dactylifera</name>
    <name type="common">Date palm</name>
    <dbReference type="NCBI Taxonomy" id="42345"/>
    <lineage>
        <taxon>Eukaryota</taxon>
        <taxon>Viridiplantae</taxon>
        <taxon>Streptophyta</taxon>
        <taxon>Embryophyta</taxon>
        <taxon>Tracheophyta</taxon>
        <taxon>Spermatophyta</taxon>
        <taxon>Magnoliopsida</taxon>
        <taxon>Liliopsida</taxon>
        <taxon>Arecaceae</taxon>
        <taxon>Coryphoideae</taxon>
        <taxon>Phoeniceae</taxon>
        <taxon>Phoenix</taxon>
    </lineage>
</organism>
<evidence type="ECO:0000313" key="1">
    <source>
        <dbReference type="Proteomes" id="UP000228380"/>
    </source>
</evidence>
<dbReference type="RefSeq" id="XP_038988922.1">
    <property type="nucleotide sequence ID" value="XM_039132994.1"/>
</dbReference>
<reference evidence="1" key="1">
    <citation type="journal article" date="2019" name="Nat. Commun.">
        <title>Genome-wide association mapping of date palm fruit traits.</title>
        <authorList>
            <person name="Hazzouri K.M."/>
            <person name="Gros-Balthazard M."/>
            <person name="Flowers J.M."/>
            <person name="Copetti D."/>
            <person name="Lemansour A."/>
            <person name="Lebrun M."/>
            <person name="Masmoudi K."/>
            <person name="Ferrand S."/>
            <person name="Dhar M.I."/>
            <person name="Fresquez Z.A."/>
            <person name="Rosas U."/>
            <person name="Zhang J."/>
            <person name="Talag J."/>
            <person name="Lee S."/>
            <person name="Kudrna D."/>
            <person name="Powell R.F."/>
            <person name="Leitch I.J."/>
            <person name="Krueger R.R."/>
            <person name="Wing R.A."/>
            <person name="Amiri K.M.A."/>
            <person name="Purugganan M.D."/>
        </authorList>
    </citation>
    <scope>NUCLEOTIDE SEQUENCE [LARGE SCALE GENOMIC DNA]</scope>
    <source>
        <strain evidence="1">cv. Khalas</strain>
    </source>
</reference>
<dbReference type="AlphaFoldDB" id="A0A8B9ATN4"/>
<keyword evidence="1" id="KW-1185">Reference proteome</keyword>
<sequence length="200" mass="22222">MGKRLPLATSLVEFARIATERIRRAKHSKPGLRSLASKEEASAAAAAAAAAAARASAEDRRPVGRVMEDGERQERRVPLSEVVSDCVRRWFQDALNEARTGDPGMQVLVGQMYHSGYGCPRNEQKGKAWIAKASRYRSAAWKVSYKHPVPAYCQQQMHACSVATQFQILIHCVSVSMLPLSNQDFFFLQSLINVCLFRSP</sequence>
<dbReference type="Proteomes" id="UP000228380">
    <property type="component" value="Chromosome 13"/>
</dbReference>
<reference evidence="2" key="2">
    <citation type="submission" date="2025-08" db="UniProtKB">
        <authorList>
            <consortium name="RefSeq"/>
        </authorList>
    </citation>
    <scope>IDENTIFICATION</scope>
    <source>
        <tissue evidence="2">Young leaves</tissue>
    </source>
</reference>
<protein>
    <submittedName>
        <fullName evidence="2">Uncharacterized protein LOC103721508 isoform X1</fullName>
    </submittedName>
</protein>
<dbReference type="PANTHER" id="PTHR36792">
    <property type="entry name" value="EXPRESSED PROTEIN"/>
    <property type="match status" value="1"/>
</dbReference>
<evidence type="ECO:0000313" key="2">
    <source>
        <dbReference type="RefSeq" id="XP_038988922.1"/>
    </source>
</evidence>
<dbReference type="InterPro" id="IPR011990">
    <property type="entry name" value="TPR-like_helical_dom_sf"/>
</dbReference>
<proteinExistence type="predicted"/>
<dbReference type="OrthoDB" id="2384430at2759"/>
<dbReference type="PANTHER" id="PTHR36792:SF5">
    <property type="entry name" value="SEL1 REPEAT PROTEIN"/>
    <property type="match status" value="1"/>
</dbReference>
<accession>A0A8B9ATN4</accession>
<name>A0A8B9ATN4_PHODC</name>
<dbReference type="GeneID" id="103721508"/>